<dbReference type="Proteomes" id="UP001333110">
    <property type="component" value="Unassembled WGS sequence"/>
</dbReference>
<organism evidence="1 2">
    <name type="scientific">Mycteria americana</name>
    <name type="common">Wood stork</name>
    <dbReference type="NCBI Taxonomy" id="33587"/>
    <lineage>
        <taxon>Eukaryota</taxon>
        <taxon>Metazoa</taxon>
        <taxon>Chordata</taxon>
        <taxon>Craniata</taxon>
        <taxon>Vertebrata</taxon>
        <taxon>Euteleostomi</taxon>
        <taxon>Archelosauria</taxon>
        <taxon>Archosauria</taxon>
        <taxon>Dinosauria</taxon>
        <taxon>Saurischia</taxon>
        <taxon>Theropoda</taxon>
        <taxon>Coelurosauria</taxon>
        <taxon>Aves</taxon>
        <taxon>Neognathae</taxon>
        <taxon>Neoaves</taxon>
        <taxon>Aequornithes</taxon>
        <taxon>Ciconiiformes</taxon>
        <taxon>Ciconiidae</taxon>
        <taxon>Mycteria</taxon>
    </lineage>
</organism>
<keyword evidence="2" id="KW-1185">Reference proteome</keyword>
<dbReference type="AlphaFoldDB" id="A0AAN7N383"/>
<accession>A0AAN7N383</accession>
<sequence>MDSYRLQFFCLGTINTARGDLQCIKCNCMALGVRAKGKRAQVVFTSFLPVKRNGLRRSEWILWVNNWLLLCNSCQQQRFSFHISEDQGVLGREGIHLTKRGESIFANRLTHLEIIMSGARLKCLYTNAHSMGNEQEESEVCVQLQGYDLIGITETWRDSSRVLPWLFRLFRKGRPGWHEGGLTLHISEQQGCMEVSLGKGDEAAASLWVRISKQNSHKQSRSSAPAHAGDQLAKSSFAEKDLGVLENKKLIVSQLCVLVPKNANSILGSMRKRLASRVREIILPLYSHLECCAQHWAPHDRRDMDILERVQRRAG</sequence>
<dbReference type="EMBL" id="JAUNZN010000007">
    <property type="protein sequence ID" value="KAK4818937.1"/>
    <property type="molecule type" value="Genomic_DNA"/>
</dbReference>
<proteinExistence type="predicted"/>
<comment type="caution">
    <text evidence="1">The sequence shown here is derived from an EMBL/GenBank/DDBJ whole genome shotgun (WGS) entry which is preliminary data.</text>
</comment>
<gene>
    <name evidence="1" type="ORF">QYF61_022202</name>
</gene>
<reference evidence="1 2" key="1">
    <citation type="journal article" date="2023" name="J. Hered.">
        <title>Chromosome-level genome of the wood stork (Mycteria americana) provides insight into avian chromosome evolution.</title>
        <authorList>
            <person name="Flamio R. Jr."/>
            <person name="Ramstad K.M."/>
        </authorList>
    </citation>
    <scope>NUCLEOTIDE SEQUENCE [LARGE SCALE GENOMIC DNA]</scope>
    <source>
        <strain evidence="1">JAX WOST 10</strain>
    </source>
</reference>
<evidence type="ECO:0000313" key="2">
    <source>
        <dbReference type="Proteomes" id="UP001333110"/>
    </source>
</evidence>
<protein>
    <submittedName>
        <fullName evidence="1">Uncharacterized protein</fullName>
    </submittedName>
</protein>
<evidence type="ECO:0000313" key="1">
    <source>
        <dbReference type="EMBL" id="KAK4818937.1"/>
    </source>
</evidence>
<name>A0AAN7N383_MYCAM</name>
<dbReference type="Gene3D" id="3.40.50.12700">
    <property type="match status" value="1"/>
</dbReference>